<name>A0A0A8Y3U4_ARUDO</name>
<reference evidence="1" key="2">
    <citation type="journal article" date="2015" name="Data Brief">
        <title>Shoot transcriptome of the giant reed, Arundo donax.</title>
        <authorList>
            <person name="Barrero R.A."/>
            <person name="Guerrero F.D."/>
            <person name="Moolhuijzen P."/>
            <person name="Goolsby J.A."/>
            <person name="Tidwell J."/>
            <person name="Bellgard S.E."/>
            <person name="Bellgard M.I."/>
        </authorList>
    </citation>
    <scope>NUCLEOTIDE SEQUENCE</scope>
    <source>
        <tissue evidence="1">Shoot tissue taken approximately 20 cm above the soil surface</tissue>
    </source>
</reference>
<evidence type="ECO:0000313" key="1">
    <source>
        <dbReference type="EMBL" id="JAD18492.1"/>
    </source>
</evidence>
<accession>A0A0A8Y3U4</accession>
<reference evidence="1" key="1">
    <citation type="submission" date="2014-09" db="EMBL/GenBank/DDBJ databases">
        <authorList>
            <person name="Magalhaes I.L.F."/>
            <person name="Oliveira U."/>
            <person name="Santos F.R."/>
            <person name="Vidigal T.H.D.A."/>
            <person name="Brescovit A.D."/>
            <person name="Santos A.J."/>
        </authorList>
    </citation>
    <scope>NUCLEOTIDE SEQUENCE</scope>
    <source>
        <tissue evidence="1">Shoot tissue taken approximately 20 cm above the soil surface</tissue>
    </source>
</reference>
<protein>
    <submittedName>
        <fullName evidence="1">Uncharacterized protein</fullName>
    </submittedName>
</protein>
<organism evidence="1">
    <name type="scientific">Arundo donax</name>
    <name type="common">Giant reed</name>
    <name type="synonym">Donax arundinaceus</name>
    <dbReference type="NCBI Taxonomy" id="35708"/>
    <lineage>
        <taxon>Eukaryota</taxon>
        <taxon>Viridiplantae</taxon>
        <taxon>Streptophyta</taxon>
        <taxon>Embryophyta</taxon>
        <taxon>Tracheophyta</taxon>
        <taxon>Spermatophyta</taxon>
        <taxon>Magnoliopsida</taxon>
        <taxon>Liliopsida</taxon>
        <taxon>Poales</taxon>
        <taxon>Poaceae</taxon>
        <taxon>PACMAD clade</taxon>
        <taxon>Arundinoideae</taxon>
        <taxon>Arundineae</taxon>
        <taxon>Arundo</taxon>
    </lineage>
</organism>
<proteinExistence type="predicted"/>
<dbReference type="AlphaFoldDB" id="A0A0A8Y3U4"/>
<sequence>MRRKVLVANDLSVQEVFRTGANVWFGSVPNRIKKKNKHQSLMLSSTLEVLYSSATAVLLNVNPHYLSSTVTTPTFQQHASWSPLTH</sequence>
<dbReference type="EMBL" id="GBRH01279403">
    <property type="protein sequence ID" value="JAD18492.1"/>
    <property type="molecule type" value="Transcribed_RNA"/>
</dbReference>